<dbReference type="Proteomes" id="UP001295469">
    <property type="component" value="Chromosome A09"/>
</dbReference>
<name>A0A816P6R5_BRANA</name>
<sequence length="69" mass="7830">MALGNEFPSSTNEKGRTGYSAFLISYSMLHETRWSLVGWLISPCQAGRRESGDKVKPEVETTVKLRLRR</sequence>
<dbReference type="EMBL" id="HG994363">
    <property type="protein sequence ID" value="CAF2044695.1"/>
    <property type="molecule type" value="Genomic_DNA"/>
</dbReference>
<reference evidence="1" key="1">
    <citation type="submission" date="2021-01" db="EMBL/GenBank/DDBJ databases">
        <authorList>
            <consortium name="Genoscope - CEA"/>
            <person name="William W."/>
        </authorList>
    </citation>
    <scope>NUCLEOTIDE SEQUENCE</scope>
</reference>
<proteinExistence type="predicted"/>
<gene>
    <name evidence="1" type="ORF">DARMORV10_A09P36180.1</name>
</gene>
<protein>
    <submittedName>
        <fullName evidence="1">(rape) hypothetical protein</fullName>
    </submittedName>
</protein>
<organism evidence="1">
    <name type="scientific">Brassica napus</name>
    <name type="common">Rape</name>
    <dbReference type="NCBI Taxonomy" id="3708"/>
    <lineage>
        <taxon>Eukaryota</taxon>
        <taxon>Viridiplantae</taxon>
        <taxon>Streptophyta</taxon>
        <taxon>Embryophyta</taxon>
        <taxon>Tracheophyta</taxon>
        <taxon>Spermatophyta</taxon>
        <taxon>Magnoliopsida</taxon>
        <taxon>eudicotyledons</taxon>
        <taxon>Gunneridae</taxon>
        <taxon>Pentapetalae</taxon>
        <taxon>rosids</taxon>
        <taxon>malvids</taxon>
        <taxon>Brassicales</taxon>
        <taxon>Brassicaceae</taxon>
        <taxon>Brassiceae</taxon>
        <taxon>Brassica</taxon>
    </lineage>
</organism>
<dbReference type="AlphaFoldDB" id="A0A816P6R5"/>
<evidence type="ECO:0000313" key="1">
    <source>
        <dbReference type="EMBL" id="CAF2044695.1"/>
    </source>
</evidence>
<accession>A0A816P6R5</accession>